<dbReference type="EMBL" id="ML213505">
    <property type="protein sequence ID" value="TFK55259.1"/>
    <property type="molecule type" value="Genomic_DNA"/>
</dbReference>
<sequence>MLGIKEDLYWEQWQDSLECAGSNLGVPRSRLNDRHLGNRLRSGSVSAAILFHQSPSAFHRHPPFINSPSPGLIVHLPSPQCRSQCLAHRPPPRSSRTTRPRRRRRQQQAAAAASGHPRQNPARDPLATRAESPASASSSPSTSPCPQASYRRPSSRQPPRSVNSLRRIYRARKTRNGLGTPYHSRLLLKGTMRGASLLGGVNQISLGRKGVEEKAATAGEMIYSA</sequence>
<accession>A0A5C3NBR4</accession>
<reference evidence="2 3" key="1">
    <citation type="journal article" date="2019" name="Nat. Ecol. Evol.">
        <title>Megaphylogeny resolves global patterns of mushroom evolution.</title>
        <authorList>
            <person name="Varga T."/>
            <person name="Krizsan K."/>
            <person name="Foldi C."/>
            <person name="Dima B."/>
            <person name="Sanchez-Garcia M."/>
            <person name="Sanchez-Ramirez S."/>
            <person name="Szollosi G.J."/>
            <person name="Szarkandi J.G."/>
            <person name="Papp V."/>
            <person name="Albert L."/>
            <person name="Andreopoulos W."/>
            <person name="Angelini C."/>
            <person name="Antonin V."/>
            <person name="Barry K.W."/>
            <person name="Bougher N.L."/>
            <person name="Buchanan P."/>
            <person name="Buyck B."/>
            <person name="Bense V."/>
            <person name="Catcheside P."/>
            <person name="Chovatia M."/>
            <person name="Cooper J."/>
            <person name="Damon W."/>
            <person name="Desjardin D."/>
            <person name="Finy P."/>
            <person name="Geml J."/>
            <person name="Haridas S."/>
            <person name="Hughes K."/>
            <person name="Justo A."/>
            <person name="Karasinski D."/>
            <person name="Kautmanova I."/>
            <person name="Kiss B."/>
            <person name="Kocsube S."/>
            <person name="Kotiranta H."/>
            <person name="LaButti K.M."/>
            <person name="Lechner B.E."/>
            <person name="Liimatainen K."/>
            <person name="Lipzen A."/>
            <person name="Lukacs Z."/>
            <person name="Mihaltcheva S."/>
            <person name="Morgado L.N."/>
            <person name="Niskanen T."/>
            <person name="Noordeloos M.E."/>
            <person name="Ohm R.A."/>
            <person name="Ortiz-Santana B."/>
            <person name="Ovrebo C."/>
            <person name="Racz N."/>
            <person name="Riley R."/>
            <person name="Savchenko A."/>
            <person name="Shiryaev A."/>
            <person name="Soop K."/>
            <person name="Spirin V."/>
            <person name="Szebenyi C."/>
            <person name="Tomsovsky M."/>
            <person name="Tulloss R.E."/>
            <person name="Uehling J."/>
            <person name="Grigoriev I.V."/>
            <person name="Vagvolgyi C."/>
            <person name="Papp T."/>
            <person name="Martin F.M."/>
            <person name="Miettinen O."/>
            <person name="Hibbett D.S."/>
            <person name="Nagy L.G."/>
        </authorList>
    </citation>
    <scope>NUCLEOTIDE SEQUENCE [LARGE SCALE GENOMIC DNA]</scope>
    <source>
        <strain evidence="2 3">OMC1185</strain>
    </source>
</reference>
<dbReference type="AlphaFoldDB" id="A0A5C3NBR4"/>
<feature type="region of interest" description="Disordered" evidence="1">
    <location>
        <begin position="82"/>
        <end position="165"/>
    </location>
</feature>
<evidence type="ECO:0000313" key="2">
    <source>
        <dbReference type="EMBL" id="TFK55259.1"/>
    </source>
</evidence>
<name>A0A5C3NBR4_9AGAM</name>
<feature type="compositionally biased region" description="Low complexity" evidence="1">
    <location>
        <begin position="130"/>
        <end position="161"/>
    </location>
</feature>
<feature type="compositionally biased region" description="Basic residues" evidence="1">
    <location>
        <begin position="96"/>
        <end position="106"/>
    </location>
</feature>
<proteinExistence type="predicted"/>
<protein>
    <submittedName>
        <fullName evidence="2">Uncharacterized protein</fullName>
    </submittedName>
</protein>
<gene>
    <name evidence="2" type="ORF">OE88DRAFT_1026029</name>
</gene>
<organism evidence="2 3">
    <name type="scientific">Heliocybe sulcata</name>
    <dbReference type="NCBI Taxonomy" id="5364"/>
    <lineage>
        <taxon>Eukaryota</taxon>
        <taxon>Fungi</taxon>
        <taxon>Dikarya</taxon>
        <taxon>Basidiomycota</taxon>
        <taxon>Agaricomycotina</taxon>
        <taxon>Agaricomycetes</taxon>
        <taxon>Gloeophyllales</taxon>
        <taxon>Gloeophyllaceae</taxon>
        <taxon>Heliocybe</taxon>
    </lineage>
</organism>
<evidence type="ECO:0000256" key="1">
    <source>
        <dbReference type="SAM" id="MobiDB-lite"/>
    </source>
</evidence>
<evidence type="ECO:0000313" key="3">
    <source>
        <dbReference type="Proteomes" id="UP000305948"/>
    </source>
</evidence>
<keyword evidence="3" id="KW-1185">Reference proteome</keyword>
<dbReference type="Proteomes" id="UP000305948">
    <property type="component" value="Unassembled WGS sequence"/>
</dbReference>